<feature type="domain" description="PPM-type phosphatase" evidence="2">
    <location>
        <begin position="93"/>
        <end position="369"/>
    </location>
</feature>
<dbReference type="FunCoup" id="A0A2K1QUH2">
    <property type="interactions" value="620"/>
</dbReference>
<dbReference type="EMBL" id="NKHZ01000039">
    <property type="protein sequence ID" value="PNS18523.1"/>
    <property type="molecule type" value="Genomic_DNA"/>
</dbReference>
<comment type="similarity">
    <text evidence="1">Belongs to the PP2C family.</text>
</comment>
<dbReference type="InterPro" id="IPR039123">
    <property type="entry name" value="PPTC7"/>
</dbReference>
<dbReference type="SUPFAM" id="SSF81606">
    <property type="entry name" value="PP2C-like"/>
    <property type="match status" value="1"/>
</dbReference>
<keyword evidence="4" id="KW-1185">Reference proteome</keyword>
<evidence type="ECO:0000313" key="4">
    <source>
        <dbReference type="Proteomes" id="UP000243797"/>
    </source>
</evidence>
<dbReference type="SMART" id="SM00332">
    <property type="entry name" value="PP2Cc"/>
    <property type="match status" value="1"/>
</dbReference>
<protein>
    <recommendedName>
        <fullName evidence="1">Protein phosphatase</fullName>
        <ecNumber evidence="1">3.1.3.16</ecNumber>
    </recommendedName>
</protein>
<organism evidence="3 4">
    <name type="scientific">Sphaceloma murrayae</name>
    <dbReference type="NCBI Taxonomy" id="2082308"/>
    <lineage>
        <taxon>Eukaryota</taxon>
        <taxon>Fungi</taxon>
        <taxon>Dikarya</taxon>
        <taxon>Ascomycota</taxon>
        <taxon>Pezizomycotina</taxon>
        <taxon>Dothideomycetes</taxon>
        <taxon>Dothideomycetidae</taxon>
        <taxon>Myriangiales</taxon>
        <taxon>Elsinoaceae</taxon>
        <taxon>Sphaceloma</taxon>
    </lineage>
</organism>
<reference evidence="3 4" key="1">
    <citation type="submission" date="2017-06" db="EMBL/GenBank/DDBJ databases">
        <title>Draft genome sequence of a variant of Elsinoe murrayae.</title>
        <authorList>
            <person name="Cheng Q."/>
        </authorList>
    </citation>
    <scope>NUCLEOTIDE SEQUENCE [LARGE SCALE GENOMIC DNA]</scope>
    <source>
        <strain evidence="3 4">CQ-2017a</strain>
    </source>
</reference>
<dbReference type="Proteomes" id="UP000243797">
    <property type="component" value="Unassembled WGS sequence"/>
</dbReference>
<accession>A0A2K1QUH2</accession>
<keyword evidence="1" id="KW-0378">Hydrolase</keyword>
<comment type="caution">
    <text evidence="3">The sequence shown here is derived from an EMBL/GenBank/DDBJ whole genome shotgun (WGS) entry which is preliminary data.</text>
</comment>
<comment type="catalytic activity">
    <reaction evidence="1">
        <text>O-phospho-L-seryl-[protein] + H2O = L-seryl-[protein] + phosphate</text>
        <dbReference type="Rhea" id="RHEA:20629"/>
        <dbReference type="Rhea" id="RHEA-COMP:9863"/>
        <dbReference type="Rhea" id="RHEA-COMP:11604"/>
        <dbReference type="ChEBI" id="CHEBI:15377"/>
        <dbReference type="ChEBI" id="CHEBI:29999"/>
        <dbReference type="ChEBI" id="CHEBI:43474"/>
        <dbReference type="ChEBI" id="CHEBI:83421"/>
        <dbReference type="EC" id="3.1.3.16"/>
    </reaction>
</comment>
<dbReference type="AlphaFoldDB" id="A0A2K1QUH2"/>
<gene>
    <name evidence="3" type="ORF">CAC42_5062</name>
</gene>
<dbReference type="PROSITE" id="PS51746">
    <property type="entry name" value="PPM_2"/>
    <property type="match status" value="1"/>
</dbReference>
<evidence type="ECO:0000259" key="2">
    <source>
        <dbReference type="PROSITE" id="PS51746"/>
    </source>
</evidence>
<dbReference type="GO" id="GO:0046872">
    <property type="term" value="F:metal ion binding"/>
    <property type="evidence" value="ECO:0007669"/>
    <property type="project" value="UniProtKB-UniRule"/>
</dbReference>
<dbReference type="InParanoid" id="A0A2K1QUH2"/>
<comment type="cofactor">
    <cofactor evidence="1">
        <name>Mn(2+)</name>
        <dbReference type="ChEBI" id="CHEBI:29035"/>
    </cofactor>
</comment>
<dbReference type="PANTHER" id="PTHR12320">
    <property type="entry name" value="PROTEIN PHOSPHATASE 2C"/>
    <property type="match status" value="1"/>
</dbReference>
<keyword evidence="1" id="KW-0904">Protein phosphatase</keyword>
<dbReference type="InterPro" id="IPR001932">
    <property type="entry name" value="PPM-type_phosphatase-like_dom"/>
</dbReference>
<dbReference type="Gene3D" id="3.60.40.10">
    <property type="entry name" value="PPM-type phosphatase domain"/>
    <property type="match status" value="1"/>
</dbReference>
<sequence>MLRTWLVRPQHALVSIPARRTPATITNRDNRGRRSYSDAKIPPFTYHVGASASGKRSKLRQAEHGVNFWTQKDVEERDPSIFTSIEKFSGQDAFFMAHIAKSKMHVVFSVADGVGGWEDQGVNPAAFSHGLCRYMAEATLRPEQQEDLRPIHLMQKAYDQVQKDKKIPAGGSTASVATVDATGYMEVANLGDSGFVILSPGKVNFKSEAQTSNFNTPFQMSKLTAQMKAQQAIFGGAITIQDTPSRSDITHHELEHGDVVVFGTDGLWDNLSAMEVLQIISVQMEKAGHWIAGSRSVDDDGLSSLLFPSRNPAEDLAGQMAYAVMKEAKVASLDARRDGPFAKEVHRWFPGEDYHGGKVDDIAVVVCVAIQHAQGSIKAKL</sequence>
<keyword evidence="1" id="KW-0460">Magnesium</keyword>
<dbReference type="PANTHER" id="PTHR12320:SF1">
    <property type="entry name" value="PROTEIN PHOSPHATASE PTC7 HOMOLOG"/>
    <property type="match status" value="1"/>
</dbReference>
<name>A0A2K1QUH2_9PEZI</name>
<dbReference type="EC" id="3.1.3.16" evidence="1"/>
<dbReference type="STRING" id="2082308.A0A2K1QUH2"/>
<evidence type="ECO:0000256" key="1">
    <source>
        <dbReference type="RuleBase" id="RU366020"/>
    </source>
</evidence>
<comment type="catalytic activity">
    <reaction evidence="1">
        <text>O-phospho-L-threonyl-[protein] + H2O = L-threonyl-[protein] + phosphate</text>
        <dbReference type="Rhea" id="RHEA:47004"/>
        <dbReference type="Rhea" id="RHEA-COMP:11060"/>
        <dbReference type="Rhea" id="RHEA-COMP:11605"/>
        <dbReference type="ChEBI" id="CHEBI:15377"/>
        <dbReference type="ChEBI" id="CHEBI:30013"/>
        <dbReference type="ChEBI" id="CHEBI:43474"/>
        <dbReference type="ChEBI" id="CHEBI:61977"/>
        <dbReference type="EC" id="3.1.3.16"/>
    </reaction>
</comment>
<keyword evidence="1" id="KW-0464">Manganese</keyword>
<dbReference type="OrthoDB" id="60843at2759"/>
<dbReference type="GO" id="GO:0004722">
    <property type="term" value="F:protein serine/threonine phosphatase activity"/>
    <property type="evidence" value="ECO:0007669"/>
    <property type="project" value="UniProtKB-EC"/>
</dbReference>
<dbReference type="InterPro" id="IPR036457">
    <property type="entry name" value="PPM-type-like_dom_sf"/>
</dbReference>
<comment type="cofactor">
    <cofactor evidence="1">
        <name>Mg(2+)</name>
        <dbReference type="ChEBI" id="CHEBI:18420"/>
    </cofactor>
</comment>
<keyword evidence="1" id="KW-0479">Metal-binding</keyword>
<evidence type="ECO:0000313" key="3">
    <source>
        <dbReference type="EMBL" id="PNS18523.1"/>
    </source>
</evidence>
<proteinExistence type="inferred from homology"/>